<evidence type="ECO:0000313" key="2">
    <source>
        <dbReference type="Proteomes" id="UP001607303"/>
    </source>
</evidence>
<name>A0ABD2AGE0_VESMC</name>
<gene>
    <name evidence="1" type="ORF">V1477_021183</name>
</gene>
<organism evidence="1 2">
    <name type="scientific">Vespula maculifrons</name>
    <name type="common">Eastern yellow jacket</name>
    <name type="synonym">Wasp</name>
    <dbReference type="NCBI Taxonomy" id="7453"/>
    <lineage>
        <taxon>Eukaryota</taxon>
        <taxon>Metazoa</taxon>
        <taxon>Ecdysozoa</taxon>
        <taxon>Arthropoda</taxon>
        <taxon>Hexapoda</taxon>
        <taxon>Insecta</taxon>
        <taxon>Pterygota</taxon>
        <taxon>Neoptera</taxon>
        <taxon>Endopterygota</taxon>
        <taxon>Hymenoptera</taxon>
        <taxon>Apocrita</taxon>
        <taxon>Aculeata</taxon>
        <taxon>Vespoidea</taxon>
        <taxon>Vespidae</taxon>
        <taxon>Vespinae</taxon>
        <taxon>Vespula</taxon>
    </lineage>
</organism>
<accession>A0ABD2AGE0</accession>
<reference evidence="1 2" key="1">
    <citation type="journal article" date="2024" name="Ann. Entomol. Soc. Am.">
        <title>Genomic analyses of the southern and eastern yellowjacket wasps (Hymenoptera: Vespidae) reveal evolutionary signatures of social life.</title>
        <authorList>
            <person name="Catto M.A."/>
            <person name="Caine P.B."/>
            <person name="Orr S.E."/>
            <person name="Hunt B.G."/>
            <person name="Goodisman M.A.D."/>
        </authorList>
    </citation>
    <scope>NUCLEOTIDE SEQUENCE [LARGE SCALE GENOMIC DNA]</scope>
    <source>
        <strain evidence="1">232</strain>
        <tissue evidence="1">Head and thorax</tissue>
    </source>
</reference>
<protein>
    <submittedName>
        <fullName evidence="1">Uncharacterized protein</fullName>
    </submittedName>
</protein>
<dbReference type="Proteomes" id="UP001607303">
    <property type="component" value="Unassembled WGS sequence"/>
</dbReference>
<dbReference type="EMBL" id="JAYRBN010000119">
    <property type="protein sequence ID" value="KAL2719689.1"/>
    <property type="molecule type" value="Genomic_DNA"/>
</dbReference>
<keyword evidence="2" id="KW-1185">Reference proteome</keyword>
<sequence length="72" mass="8335">MEITQTNIENRKEYDSLKCIHGLKNELRKNRNGTKQPNIDMDDTISCVIQLAVYLRPLITRLALLLCNGPRH</sequence>
<proteinExistence type="predicted"/>
<evidence type="ECO:0000313" key="1">
    <source>
        <dbReference type="EMBL" id="KAL2719689.1"/>
    </source>
</evidence>
<dbReference type="AlphaFoldDB" id="A0ABD2AGE0"/>
<comment type="caution">
    <text evidence="1">The sequence shown here is derived from an EMBL/GenBank/DDBJ whole genome shotgun (WGS) entry which is preliminary data.</text>
</comment>